<gene>
    <name evidence="8" type="primary">rnfE</name>
    <name evidence="9" type="ORF">N8I74_09910</name>
</gene>
<feature type="transmembrane region" description="Helical" evidence="8">
    <location>
        <begin position="97"/>
        <end position="115"/>
    </location>
</feature>
<organism evidence="9 10">
    <name type="scientific">Chitiniphilus purpureus</name>
    <dbReference type="NCBI Taxonomy" id="2981137"/>
    <lineage>
        <taxon>Bacteria</taxon>
        <taxon>Pseudomonadati</taxon>
        <taxon>Pseudomonadota</taxon>
        <taxon>Betaproteobacteria</taxon>
        <taxon>Neisseriales</taxon>
        <taxon>Chitinibacteraceae</taxon>
        <taxon>Chitiniphilus</taxon>
    </lineage>
</organism>
<dbReference type="EC" id="7.-.-.-" evidence="8"/>
<dbReference type="Pfam" id="PF02508">
    <property type="entry name" value="Rnf-Nqr"/>
    <property type="match status" value="1"/>
</dbReference>
<comment type="subunit">
    <text evidence="8">The complex is composed of six subunits: RnfA, RnfB, RnfC, RnfD, RnfE and RnfG.</text>
</comment>
<evidence type="ECO:0000256" key="2">
    <source>
        <dbReference type="ARBA" id="ARBA00022448"/>
    </source>
</evidence>
<evidence type="ECO:0000256" key="5">
    <source>
        <dbReference type="ARBA" id="ARBA00022982"/>
    </source>
</evidence>
<keyword evidence="10" id="KW-1185">Reference proteome</keyword>
<keyword evidence="3 8" id="KW-0812">Transmembrane</keyword>
<sequence length="230" mass="23982">MSDARAIMHDGLWRQNAGLVQLLGLCPVLVISSNVVNAVSLGLATCAVMMLSGMAVASLRRWIPQTLRVPIFMLIIATLVTVVDLLFSAYAHGLYRVLGIFIPLITTNCIVLARAEVFASRQPVARAALDGAAMGAGLTAVLAVLGALRELAAQGTLLSGIDLVFGAAARGWVIQVTPADAHYQFLLAALPPGAFFGLAFLIAGKSAWDRRIARRTGPAPLATVPDGAGG</sequence>
<name>A0ABY6DHC8_9NEIS</name>
<evidence type="ECO:0000256" key="3">
    <source>
        <dbReference type="ARBA" id="ARBA00022692"/>
    </source>
</evidence>
<accession>A0ABY6DHC8</accession>
<evidence type="ECO:0000256" key="1">
    <source>
        <dbReference type="ARBA" id="ARBA00004127"/>
    </source>
</evidence>
<dbReference type="NCBIfam" id="NF009070">
    <property type="entry name" value="PRK12405.1"/>
    <property type="match status" value="1"/>
</dbReference>
<dbReference type="HAMAP" id="MF_00478">
    <property type="entry name" value="RsxE_RnfE"/>
    <property type="match status" value="1"/>
</dbReference>
<proteinExistence type="inferred from homology"/>
<comment type="subcellular location">
    <subcellularLocation>
        <location evidence="8">Cell inner membrane</location>
        <topology evidence="8">Multi-pass membrane protein</topology>
    </subcellularLocation>
    <subcellularLocation>
        <location evidence="1">Endomembrane system</location>
        <topology evidence="1">Multi-pass membrane protein</topology>
    </subcellularLocation>
</comment>
<keyword evidence="2 8" id="KW-0813">Transport</keyword>
<feature type="transmembrane region" description="Helical" evidence="8">
    <location>
        <begin position="38"/>
        <end position="59"/>
    </location>
</feature>
<evidence type="ECO:0000313" key="10">
    <source>
        <dbReference type="Proteomes" id="UP001061302"/>
    </source>
</evidence>
<reference evidence="9" key="1">
    <citation type="submission" date="2022-10" db="EMBL/GenBank/DDBJ databases">
        <title>Chitiniphilus purpureus sp. nov., a novel chitin-degrading bacterium isolated from crawfish pond sediment.</title>
        <authorList>
            <person name="Li K."/>
        </authorList>
    </citation>
    <scope>NUCLEOTIDE SEQUENCE</scope>
    <source>
        <strain evidence="9">CD1</strain>
    </source>
</reference>
<evidence type="ECO:0000256" key="6">
    <source>
        <dbReference type="ARBA" id="ARBA00022989"/>
    </source>
</evidence>
<comment type="function">
    <text evidence="8">Part of a membrane-bound complex that couples electron transfer with translocation of ions across the membrane.</text>
</comment>
<dbReference type="PANTHER" id="PTHR30586">
    <property type="entry name" value="ELECTRON TRANSPORT COMPLEX PROTEIN RNFE"/>
    <property type="match status" value="1"/>
</dbReference>
<dbReference type="NCBIfam" id="TIGR01948">
    <property type="entry name" value="rnfE"/>
    <property type="match status" value="1"/>
</dbReference>
<keyword evidence="5 8" id="KW-0249">Electron transport</keyword>
<feature type="transmembrane region" description="Helical" evidence="8">
    <location>
        <begin position="127"/>
        <end position="148"/>
    </location>
</feature>
<protein>
    <recommendedName>
        <fullName evidence="8">Ion-translocating oxidoreductase complex subunit E</fullName>
        <ecNumber evidence="8">7.-.-.-</ecNumber>
    </recommendedName>
    <alternativeName>
        <fullName evidence="8">Rnf electron transport complex subunit E</fullName>
    </alternativeName>
</protein>
<dbReference type="InterPro" id="IPR003667">
    <property type="entry name" value="NqrDE/RnfAE"/>
</dbReference>
<keyword evidence="4 8" id="KW-1278">Translocase</keyword>
<comment type="similarity">
    <text evidence="8">Belongs to the NqrDE/RnfAE family.</text>
</comment>
<evidence type="ECO:0000313" key="9">
    <source>
        <dbReference type="EMBL" id="UXY13638.1"/>
    </source>
</evidence>
<evidence type="ECO:0000256" key="7">
    <source>
        <dbReference type="ARBA" id="ARBA00023136"/>
    </source>
</evidence>
<feature type="transmembrane region" description="Helical" evidence="8">
    <location>
        <begin position="12"/>
        <end position="32"/>
    </location>
</feature>
<feature type="transmembrane region" description="Helical" evidence="8">
    <location>
        <begin position="71"/>
        <end position="91"/>
    </location>
</feature>
<keyword evidence="8" id="KW-1003">Cell membrane</keyword>
<keyword evidence="6 8" id="KW-1133">Transmembrane helix</keyword>
<evidence type="ECO:0000256" key="4">
    <source>
        <dbReference type="ARBA" id="ARBA00022967"/>
    </source>
</evidence>
<keyword evidence="8" id="KW-0997">Cell inner membrane</keyword>
<dbReference type="PIRSF" id="PIRSF006102">
    <property type="entry name" value="NQR_DE"/>
    <property type="match status" value="1"/>
</dbReference>
<dbReference type="InterPro" id="IPR010968">
    <property type="entry name" value="RnfE"/>
</dbReference>
<dbReference type="EMBL" id="CP106753">
    <property type="protein sequence ID" value="UXY13638.1"/>
    <property type="molecule type" value="Genomic_DNA"/>
</dbReference>
<dbReference type="Proteomes" id="UP001061302">
    <property type="component" value="Chromosome"/>
</dbReference>
<dbReference type="PANTHER" id="PTHR30586:SF0">
    <property type="entry name" value="ION-TRANSLOCATING OXIDOREDUCTASE COMPLEX SUBUNIT E"/>
    <property type="match status" value="1"/>
</dbReference>
<evidence type="ECO:0000256" key="8">
    <source>
        <dbReference type="HAMAP-Rule" id="MF_00478"/>
    </source>
</evidence>
<keyword evidence="7 8" id="KW-0472">Membrane</keyword>
<dbReference type="RefSeq" id="WP_263122847.1">
    <property type="nucleotide sequence ID" value="NZ_CP106753.1"/>
</dbReference>
<feature type="transmembrane region" description="Helical" evidence="8">
    <location>
        <begin position="185"/>
        <end position="204"/>
    </location>
</feature>